<dbReference type="FunFam" id="2.40.50.140:FF:000004">
    <property type="entry name" value="Elongation factor P"/>
    <property type="match status" value="1"/>
</dbReference>
<dbReference type="PANTHER" id="PTHR30053:SF12">
    <property type="entry name" value="ELONGATION FACTOR P (EF-P) FAMILY PROTEIN"/>
    <property type="match status" value="1"/>
</dbReference>
<dbReference type="SMART" id="SM00841">
    <property type="entry name" value="Elong-fact-P_C"/>
    <property type="match status" value="1"/>
</dbReference>
<dbReference type="Gene3D" id="2.40.50.140">
    <property type="entry name" value="Nucleic acid-binding proteins"/>
    <property type="match status" value="2"/>
</dbReference>
<dbReference type="InterPro" id="IPR014722">
    <property type="entry name" value="Rib_uL2_dom2"/>
</dbReference>
<dbReference type="EMBL" id="MHTK01000001">
    <property type="protein sequence ID" value="OHA60258.1"/>
    <property type="molecule type" value="Genomic_DNA"/>
</dbReference>
<reference evidence="3 4" key="1">
    <citation type="journal article" date="2016" name="Nat. Commun.">
        <title>Thousands of microbial genomes shed light on interconnected biogeochemical processes in an aquifer system.</title>
        <authorList>
            <person name="Anantharaman K."/>
            <person name="Brown C.T."/>
            <person name="Hug L.A."/>
            <person name="Sharon I."/>
            <person name="Castelle C.J."/>
            <person name="Probst A.J."/>
            <person name="Thomas B.C."/>
            <person name="Singh A."/>
            <person name="Wilkins M.J."/>
            <person name="Karaoz U."/>
            <person name="Brodie E.L."/>
            <person name="Williams K.H."/>
            <person name="Hubbard S.S."/>
            <person name="Banfield J.F."/>
        </authorList>
    </citation>
    <scope>NUCLEOTIDE SEQUENCE [LARGE SCALE GENOMIC DNA]</scope>
</reference>
<dbReference type="Pfam" id="PF08207">
    <property type="entry name" value="EFP_N"/>
    <property type="match status" value="1"/>
</dbReference>
<dbReference type="SUPFAM" id="SSF50104">
    <property type="entry name" value="Translation proteins SH3-like domain"/>
    <property type="match status" value="1"/>
</dbReference>
<gene>
    <name evidence="3" type="ORF">A2589_03790</name>
</gene>
<dbReference type="InterPro" id="IPR015365">
    <property type="entry name" value="Elong-fact-P_C"/>
</dbReference>
<comment type="caution">
    <text evidence="3">The sequence shown here is derived from an EMBL/GenBank/DDBJ whole genome shotgun (WGS) entry which is preliminary data.</text>
</comment>
<evidence type="ECO:0000313" key="4">
    <source>
        <dbReference type="Proteomes" id="UP000177838"/>
    </source>
</evidence>
<dbReference type="GO" id="GO:0003746">
    <property type="term" value="F:translation elongation factor activity"/>
    <property type="evidence" value="ECO:0007669"/>
    <property type="project" value="TreeGrafter"/>
</dbReference>
<feature type="domain" description="Elongation factor P C-terminal" evidence="2">
    <location>
        <begin position="130"/>
        <end position="185"/>
    </location>
</feature>
<dbReference type="Pfam" id="PF09285">
    <property type="entry name" value="Elong-fact-P_C"/>
    <property type="match status" value="1"/>
</dbReference>
<evidence type="ECO:0000256" key="1">
    <source>
        <dbReference type="ARBA" id="ARBA00009479"/>
    </source>
</evidence>
<dbReference type="NCBIfam" id="NF001810">
    <property type="entry name" value="PRK00529.1"/>
    <property type="match status" value="1"/>
</dbReference>
<dbReference type="InterPro" id="IPR020599">
    <property type="entry name" value="Transl_elong_fac_P/YeiP"/>
</dbReference>
<dbReference type="InterPro" id="IPR012340">
    <property type="entry name" value="NA-bd_OB-fold"/>
</dbReference>
<dbReference type="PIRSF" id="PIRSF005901">
    <property type="entry name" value="EF-P"/>
    <property type="match status" value="1"/>
</dbReference>
<dbReference type="Gene3D" id="2.30.30.30">
    <property type="match status" value="1"/>
</dbReference>
<dbReference type="GO" id="GO:0005829">
    <property type="term" value="C:cytosol"/>
    <property type="evidence" value="ECO:0007669"/>
    <property type="project" value="UniProtKB-ARBA"/>
</dbReference>
<sequence length="189" mass="21509">MLEYNEIRPRKFIVWNNEPYEVLDSHVFRKQQRKPVNQTKLKNLITGKVVEQSFHQSEKVEEADLHSRAVKYLYSNRGEFWFAEPTNPKERFTLEENLVADKIKYVRANDEVELLSFNDKAIGLSVPIKVKLKVTEAAPAVKGNTAQGATKQITVESGATLNVPLFVNEGDIVEINTETGEYVGRDTGK</sequence>
<dbReference type="CDD" id="cd05794">
    <property type="entry name" value="S1_EF-P_repeat_2"/>
    <property type="match status" value="1"/>
</dbReference>
<dbReference type="AlphaFoldDB" id="A0A1G2QIL3"/>
<dbReference type="Proteomes" id="UP000177838">
    <property type="component" value="Unassembled WGS sequence"/>
</dbReference>
<evidence type="ECO:0000313" key="3">
    <source>
        <dbReference type="EMBL" id="OHA60258.1"/>
    </source>
</evidence>
<dbReference type="InterPro" id="IPR008991">
    <property type="entry name" value="Translation_prot_SH3-like_sf"/>
</dbReference>
<name>A0A1G2QIL3_9BACT</name>
<accession>A0A1G2QIL3</accession>
<dbReference type="PANTHER" id="PTHR30053">
    <property type="entry name" value="ELONGATION FACTOR P"/>
    <property type="match status" value="1"/>
</dbReference>
<dbReference type="SUPFAM" id="SSF50249">
    <property type="entry name" value="Nucleic acid-binding proteins"/>
    <property type="match status" value="1"/>
</dbReference>
<evidence type="ECO:0000259" key="2">
    <source>
        <dbReference type="SMART" id="SM00841"/>
    </source>
</evidence>
<protein>
    <recommendedName>
        <fullName evidence="2">Elongation factor P C-terminal domain-containing protein</fullName>
    </recommendedName>
</protein>
<comment type="similarity">
    <text evidence="1">Belongs to the elongation factor P family.</text>
</comment>
<dbReference type="InterPro" id="IPR013185">
    <property type="entry name" value="Transl_elong_KOW-like"/>
</dbReference>
<dbReference type="STRING" id="1802439.A2589_03790"/>
<organism evidence="3 4">
    <name type="scientific">Candidatus Vogelbacteria bacterium RIFOXYD1_FULL_46_19</name>
    <dbReference type="NCBI Taxonomy" id="1802439"/>
    <lineage>
        <taxon>Bacteria</taxon>
        <taxon>Candidatus Vogeliibacteriota</taxon>
    </lineage>
</organism>
<dbReference type="GO" id="GO:0043043">
    <property type="term" value="P:peptide biosynthetic process"/>
    <property type="evidence" value="ECO:0007669"/>
    <property type="project" value="InterPro"/>
</dbReference>
<proteinExistence type="inferred from homology"/>